<accession>A0A9P6R6T9</accession>
<evidence type="ECO:0000313" key="2">
    <source>
        <dbReference type="Proteomes" id="UP000823405"/>
    </source>
</evidence>
<proteinExistence type="predicted"/>
<sequence>MTPGRTRSSVLKHHPTHPSIRFDSITQQPIILWNDITKVFKGAPYVLCQGTSVPFLVSDQFEDLTPPRIAVYPGQVLDVVLETPNPPDSALTMDAIQLPSPEWKSLLTSAGTPTPQGPQDYNSYGTGDIEGRIQAL</sequence>
<dbReference type="OrthoDB" id="2446071at2759"/>
<dbReference type="EMBL" id="JAAAIN010000713">
    <property type="protein sequence ID" value="KAG0311473.1"/>
    <property type="molecule type" value="Genomic_DNA"/>
</dbReference>
<dbReference type="Proteomes" id="UP000823405">
    <property type="component" value="Unassembled WGS sequence"/>
</dbReference>
<evidence type="ECO:0000313" key="1">
    <source>
        <dbReference type="EMBL" id="KAG0311473.1"/>
    </source>
</evidence>
<organism evidence="1 2">
    <name type="scientific">Linnemannia gamsii</name>
    <dbReference type="NCBI Taxonomy" id="64522"/>
    <lineage>
        <taxon>Eukaryota</taxon>
        <taxon>Fungi</taxon>
        <taxon>Fungi incertae sedis</taxon>
        <taxon>Mucoromycota</taxon>
        <taxon>Mortierellomycotina</taxon>
        <taxon>Mortierellomycetes</taxon>
        <taxon>Mortierellales</taxon>
        <taxon>Mortierellaceae</taxon>
        <taxon>Linnemannia</taxon>
    </lineage>
</organism>
<gene>
    <name evidence="1" type="ORF">BGZ97_011858</name>
</gene>
<keyword evidence="2" id="KW-1185">Reference proteome</keyword>
<dbReference type="AlphaFoldDB" id="A0A9P6R6T9"/>
<name>A0A9P6R6T9_9FUNG</name>
<comment type="caution">
    <text evidence="1">The sequence shown here is derived from an EMBL/GenBank/DDBJ whole genome shotgun (WGS) entry which is preliminary data.</text>
</comment>
<reference evidence="1" key="1">
    <citation type="journal article" date="2020" name="Fungal Divers.">
        <title>Resolving the Mortierellaceae phylogeny through synthesis of multi-gene phylogenetics and phylogenomics.</title>
        <authorList>
            <person name="Vandepol N."/>
            <person name="Liber J."/>
            <person name="Desiro A."/>
            <person name="Na H."/>
            <person name="Kennedy M."/>
            <person name="Barry K."/>
            <person name="Grigoriev I.V."/>
            <person name="Miller A.N."/>
            <person name="O'Donnell K."/>
            <person name="Stajich J.E."/>
            <person name="Bonito G."/>
        </authorList>
    </citation>
    <scope>NUCLEOTIDE SEQUENCE</scope>
    <source>
        <strain evidence="1">NVP60</strain>
    </source>
</reference>
<protein>
    <submittedName>
        <fullName evidence="1">Uncharacterized protein</fullName>
    </submittedName>
</protein>